<keyword evidence="5" id="KW-1185">Reference proteome</keyword>
<protein>
    <recommendedName>
        <fullName evidence="3">HTH tetR-type domain-containing protein</fullName>
    </recommendedName>
</protein>
<reference evidence="4" key="2">
    <citation type="submission" date="2013-03" db="EMBL/GenBank/DDBJ databases">
        <title>The Genome Sequence of Oribacterium sp. ACB1.</title>
        <authorList>
            <consortium name="The Broad Institute Genomics Platform"/>
            <consortium name="The Broad Institute Genome Sequencing Center for Infectious Disease"/>
            <person name="Earl A."/>
            <person name="Ward D."/>
            <person name="Feldgarden M."/>
            <person name="Gevers D."/>
            <person name="Sizova M."/>
            <person name="Hazen A."/>
            <person name="Epstein S."/>
            <person name="Walker B."/>
            <person name="Young S."/>
            <person name="Zeng Q."/>
            <person name="Gargeya S."/>
            <person name="Fitzgerald M."/>
            <person name="Haas B."/>
            <person name="Abouelleil A."/>
            <person name="Allen A.W."/>
            <person name="Alvarado L."/>
            <person name="Arachchi H.M."/>
            <person name="Berlin A.M."/>
            <person name="Chapman S.B."/>
            <person name="Gainer-Dewar J."/>
            <person name="Goldberg J."/>
            <person name="Griggs A."/>
            <person name="Gujja S."/>
            <person name="Hansen M."/>
            <person name="Howarth C."/>
            <person name="Imamovic A."/>
            <person name="Ireland A."/>
            <person name="Larimer J."/>
            <person name="McCowan C."/>
            <person name="Murphy C."/>
            <person name="Pearson M."/>
            <person name="Poon T.W."/>
            <person name="Priest M."/>
            <person name="Roberts A."/>
            <person name="Saif S."/>
            <person name="Shea T."/>
            <person name="Sisk P."/>
            <person name="Sykes S."/>
            <person name="Wortman J."/>
            <person name="Nusbaum C."/>
            <person name="Birren B."/>
        </authorList>
    </citation>
    <scope>NUCLEOTIDE SEQUENCE [LARGE SCALE GENOMIC DNA]</scope>
    <source>
        <strain evidence="4">ACB1</strain>
    </source>
</reference>
<dbReference type="RefSeq" id="WP_009534858.1">
    <property type="nucleotide sequence ID" value="NZ_KE148312.1"/>
</dbReference>
<dbReference type="InterPro" id="IPR009057">
    <property type="entry name" value="Homeodomain-like_sf"/>
</dbReference>
<feature type="domain" description="HTH tetR-type" evidence="3">
    <location>
        <begin position="3"/>
        <end position="63"/>
    </location>
</feature>
<evidence type="ECO:0000313" key="4">
    <source>
        <dbReference type="EMBL" id="EHL10806.1"/>
    </source>
</evidence>
<evidence type="ECO:0000256" key="2">
    <source>
        <dbReference type="PROSITE-ProRule" id="PRU00335"/>
    </source>
</evidence>
<dbReference type="Gene3D" id="1.10.357.10">
    <property type="entry name" value="Tetracycline Repressor, domain 2"/>
    <property type="match status" value="1"/>
</dbReference>
<proteinExistence type="predicted"/>
<dbReference type="Proteomes" id="UP000018461">
    <property type="component" value="Unassembled WGS sequence"/>
</dbReference>
<dbReference type="EMBL" id="AFZC02000003">
    <property type="protein sequence ID" value="EHL10806.1"/>
    <property type="molecule type" value="Genomic_DNA"/>
</dbReference>
<sequence>MSNLTKRALEASLKKLLLKKPLDKITISDIADDCGMNRMTFYYHFQDIYDLIDWSFAEEAEKILAGKKSYETWQEGYLQLFLSILENKPLIMNVYRTVSREQLEQYLFKVSYRLLRDVVEEEDKEGVVSEEDKDFIANFYKYAYVGLILDWIQRDMKENPEKIISRMSLLMQGNFARALEAYSKYR</sequence>
<reference evidence="4" key="1">
    <citation type="submission" date="2011-08" db="EMBL/GenBank/DDBJ databases">
        <authorList>
            <consortium name="The Broad Institute Genome Sequencing Platform"/>
            <person name="Earl A."/>
            <person name="Ward D."/>
            <person name="Feldgarden M."/>
            <person name="Gevers D."/>
            <person name="Sizova M."/>
            <person name="Hazen A."/>
            <person name="Epstein S."/>
            <person name="Young S.K."/>
            <person name="Zeng Q."/>
            <person name="Gargeya S."/>
            <person name="Fitzgerald M."/>
            <person name="Haas B."/>
            <person name="Abouelleil A."/>
            <person name="Alvarado L."/>
            <person name="Arachchi H.M."/>
            <person name="Berlin A."/>
            <person name="Brown A."/>
            <person name="Chapman S.B."/>
            <person name="Chen Z."/>
            <person name="Dunbar C."/>
            <person name="Freedman E."/>
            <person name="Gearin G."/>
            <person name="Gellesch M."/>
            <person name="Goldberg J."/>
            <person name="Griggs A."/>
            <person name="Gujja S."/>
            <person name="Heiman D."/>
            <person name="Howarth C."/>
            <person name="Larson L."/>
            <person name="Lui A."/>
            <person name="MacDonald P.J.P."/>
            <person name="Montmayeur A."/>
            <person name="Murphy C."/>
            <person name="Neiman D."/>
            <person name="Pearson M."/>
            <person name="Priest M."/>
            <person name="Roberts A."/>
            <person name="Saif S."/>
            <person name="Shea T."/>
            <person name="Shenoy N."/>
            <person name="Sisk P."/>
            <person name="Stolte C."/>
            <person name="Sykes S."/>
            <person name="Wortman J."/>
            <person name="Nusbaum C."/>
            <person name="Birren B."/>
        </authorList>
    </citation>
    <scope>NUCLEOTIDE SEQUENCE</scope>
    <source>
        <strain evidence="4">ACB1</strain>
    </source>
</reference>
<feature type="DNA-binding region" description="H-T-H motif" evidence="2">
    <location>
        <begin position="26"/>
        <end position="45"/>
    </location>
</feature>
<dbReference type="PROSITE" id="PS50977">
    <property type="entry name" value="HTH_TETR_2"/>
    <property type="match status" value="1"/>
</dbReference>
<dbReference type="InterPro" id="IPR050624">
    <property type="entry name" value="HTH-type_Tx_Regulator"/>
</dbReference>
<dbReference type="Pfam" id="PF00440">
    <property type="entry name" value="TetR_N"/>
    <property type="match status" value="1"/>
</dbReference>
<dbReference type="SUPFAM" id="SSF46689">
    <property type="entry name" value="Homeodomain-like"/>
    <property type="match status" value="1"/>
</dbReference>
<dbReference type="GO" id="GO:0003677">
    <property type="term" value="F:DNA binding"/>
    <property type="evidence" value="ECO:0007669"/>
    <property type="project" value="UniProtKB-UniRule"/>
</dbReference>
<dbReference type="InterPro" id="IPR039532">
    <property type="entry name" value="TetR_C_Firmicutes"/>
</dbReference>
<dbReference type="PATRIC" id="fig|796943.3.peg.1422"/>
<dbReference type="STRING" id="796943.HMPREF9625_01002"/>
<evidence type="ECO:0000259" key="3">
    <source>
        <dbReference type="PROSITE" id="PS50977"/>
    </source>
</evidence>
<evidence type="ECO:0000256" key="1">
    <source>
        <dbReference type="ARBA" id="ARBA00023125"/>
    </source>
</evidence>
<dbReference type="PANTHER" id="PTHR43479:SF7">
    <property type="entry name" value="TETR-FAMILY TRANSCRIPTIONAL REGULATOR"/>
    <property type="match status" value="1"/>
</dbReference>
<name>G9WNR9_9FIRM</name>
<keyword evidence="1 2" id="KW-0238">DNA-binding</keyword>
<evidence type="ECO:0000313" key="5">
    <source>
        <dbReference type="Proteomes" id="UP000018461"/>
    </source>
</evidence>
<dbReference type="InterPro" id="IPR001647">
    <property type="entry name" value="HTH_TetR"/>
</dbReference>
<accession>G9WNR9</accession>
<dbReference type="Pfam" id="PF14278">
    <property type="entry name" value="TetR_C_8"/>
    <property type="match status" value="1"/>
</dbReference>
<dbReference type="HOGENOM" id="CLU_087539_2_1_9"/>
<dbReference type="PANTHER" id="PTHR43479">
    <property type="entry name" value="ACREF/ENVCD OPERON REPRESSOR-RELATED"/>
    <property type="match status" value="1"/>
</dbReference>
<dbReference type="AlphaFoldDB" id="G9WNR9"/>
<comment type="caution">
    <text evidence="4">The sequence shown here is derived from an EMBL/GenBank/DDBJ whole genome shotgun (WGS) entry which is preliminary data.</text>
</comment>
<gene>
    <name evidence="4" type="ORF">HMPREF9625_01002</name>
</gene>
<organism evidence="4 5">
    <name type="scientific">Oribacterium parvum ACB1</name>
    <dbReference type="NCBI Taxonomy" id="796943"/>
    <lineage>
        <taxon>Bacteria</taxon>
        <taxon>Bacillati</taxon>
        <taxon>Bacillota</taxon>
        <taxon>Clostridia</taxon>
        <taxon>Lachnospirales</taxon>
        <taxon>Lachnospiraceae</taxon>
        <taxon>Oribacterium</taxon>
    </lineage>
</organism>